<comment type="subunit">
    <text evidence="6">Homotetramer.</text>
</comment>
<evidence type="ECO:0000259" key="7">
    <source>
        <dbReference type="PROSITE" id="PS51383"/>
    </source>
</evidence>
<dbReference type="GO" id="GO:0005524">
    <property type="term" value="F:ATP binding"/>
    <property type="evidence" value="ECO:0007669"/>
    <property type="project" value="UniProtKB-KW"/>
</dbReference>
<dbReference type="GO" id="GO:0052856">
    <property type="term" value="F:NAD(P)HX epimerase activity"/>
    <property type="evidence" value="ECO:0007669"/>
    <property type="project" value="TreeGrafter"/>
</dbReference>
<dbReference type="GO" id="GO:0052855">
    <property type="term" value="F:ADP-dependent NAD(P)H-hydrate dehydratase activity"/>
    <property type="evidence" value="ECO:0007669"/>
    <property type="project" value="UniProtKB-UniRule"/>
</dbReference>
<gene>
    <name evidence="6" type="primary">nnrD</name>
    <name evidence="8" type="ORF">D1224_16070</name>
</gene>
<dbReference type="InterPro" id="IPR017953">
    <property type="entry name" value="Carbohydrate_kinase_pred_CS"/>
</dbReference>
<comment type="catalytic activity">
    <reaction evidence="6">
        <text>(6S)-NADHX + ADP = AMP + phosphate + NADH + H(+)</text>
        <dbReference type="Rhea" id="RHEA:32223"/>
        <dbReference type="ChEBI" id="CHEBI:15378"/>
        <dbReference type="ChEBI" id="CHEBI:43474"/>
        <dbReference type="ChEBI" id="CHEBI:57945"/>
        <dbReference type="ChEBI" id="CHEBI:64074"/>
        <dbReference type="ChEBI" id="CHEBI:456215"/>
        <dbReference type="ChEBI" id="CHEBI:456216"/>
        <dbReference type="EC" id="4.2.1.136"/>
    </reaction>
</comment>
<evidence type="ECO:0000313" key="8">
    <source>
        <dbReference type="EMBL" id="RIJ20619.1"/>
    </source>
</evidence>
<feature type="domain" description="YjeF C-terminal" evidence="7">
    <location>
        <begin position="10"/>
        <end position="276"/>
    </location>
</feature>
<feature type="binding site" evidence="6">
    <location>
        <position position="45"/>
    </location>
    <ligand>
        <name>(6S)-NADPHX</name>
        <dbReference type="ChEBI" id="CHEBI:64076"/>
    </ligand>
</feature>
<dbReference type="InterPro" id="IPR000631">
    <property type="entry name" value="CARKD"/>
</dbReference>
<reference evidence="8 9" key="1">
    <citation type="submission" date="2018-08" db="EMBL/GenBank/DDBJ databases">
        <title>Henriciella mobilis sp. nov., isolated from seawater.</title>
        <authorList>
            <person name="Cheng H."/>
            <person name="Wu Y.-H."/>
            <person name="Xu X.-W."/>
            <person name="Guo L.-L."/>
        </authorList>
    </citation>
    <scope>NUCLEOTIDE SEQUENCE [LARGE SCALE GENOMIC DNA]</scope>
    <source>
        <strain evidence="8 9">CCUG66934</strain>
    </source>
</reference>
<dbReference type="OrthoDB" id="9806925at2"/>
<evidence type="ECO:0000256" key="5">
    <source>
        <dbReference type="ARBA" id="ARBA00023239"/>
    </source>
</evidence>
<comment type="cofactor">
    <cofactor evidence="6">
        <name>Mg(2+)</name>
        <dbReference type="ChEBI" id="CHEBI:18420"/>
    </cofactor>
</comment>
<sequence length="281" mass="29228">MTSSTAETNHPDLWLPLWPWPEPDGHKHKRGALGVVTGPAASTGAARLAARAGLRIGAGLATLFCPPSATLVNAAHETAVMIKPFSTPDALAELAEGTRGVLIGPAAGVNSETRENTLAVLRHAGTSVLDADALTVFKDRTDDLFNAITRPSVLTPHDGEFERVFPGLLDQYTRPEATVIAAARSGSIVLLKGSETLIAAPDGRLTANRHASPFLATAGSGDVLAGMIAGLMAQGMDAYRAACAGAWCHGELARRIGPGLISEDLADALPALLSEFYARRA</sequence>
<keyword evidence="9" id="KW-1185">Reference proteome</keyword>
<proteinExistence type="inferred from homology"/>
<evidence type="ECO:0000313" key="9">
    <source>
        <dbReference type="Proteomes" id="UP000265431"/>
    </source>
</evidence>
<dbReference type="PANTHER" id="PTHR12592">
    <property type="entry name" value="ATP-DEPENDENT (S)-NAD(P)H-HYDRATE DEHYDRATASE FAMILY MEMBER"/>
    <property type="match status" value="1"/>
</dbReference>
<evidence type="ECO:0000256" key="6">
    <source>
        <dbReference type="HAMAP-Rule" id="MF_01965"/>
    </source>
</evidence>
<keyword evidence="2 6" id="KW-0067">ATP-binding</keyword>
<feature type="binding site" evidence="6">
    <location>
        <position position="222"/>
    </location>
    <ligand>
        <name>(6S)-NADPHX</name>
        <dbReference type="ChEBI" id="CHEBI:64076"/>
    </ligand>
</feature>
<dbReference type="PANTHER" id="PTHR12592:SF0">
    <property type="entry name" value="ATP-DEPENDENT (S)-NAD(P)H-HYDRATE DEHYDRATASE"/>
    <property type="match status" value="1"/>
</dbReference>
<protein>
    <recommendedName>
        <fullName evidence="6">ADP-dependent (S)-NAD(P)H-hydrate dehydratase</fullName>
        <ecNumber evidence="6">4.2.1.136</ecNumber>
    </recommendedName>
    <alternativeName>
        <fullName evidence="6">ADP-dependent NAD(P)HX dehydratase</fullName>
    </alternativeName>
</protein>
<dbReference type="GO" id="GO:0110051">
    <property type="term" value="P:metabolite repair"/>
    <property type="evidence" value="ECO:0007669"/>
    <property type="project" value="TreeGrafter"/>
</dbReference>
<comment type="catalytic activity">
    <reaction evidence="6">
        <text>(6S)-NADPHX + ADP = AMP + phosphate + NADPH + H(+)</text>
        <dbReference type="Rhea" id="RHEA:32235"/>
        <dbReference type="ChEBI" id="CHEBI:15378"/>
        <dbReference type="ChEBI" id="CHEBI:43474"/>
        <dbReference type="ChEBI" id="CHEBI:57783"/>
        <dbReference type="ChEBI" id="CHEBI:64076"/>
        <dbReference type="ChEBI" id="CHEBI:456215"/>
        <dbReference type="ChEBI" id="CHEBI:456216"/>
        <dbReference type="EC" id="4.2.1.136"/>
    </reaction>
</comment>
<dbReference type="SUPFAM" id="SSF53613">
    <property type="entry name" value="Ribokinase-like"/>
    <property type="match status" value="1"/>
</dbReference>
<accession>A0A399QSS8</accession>
<feature type="binding site" evidence="6">
    <location>
        <position position="221"/>
    </location>
    <ligand>
        <name>AMP</name>
        <dbReference type="ChEBI" id="CHEBI:456215"/>
    </ligand>
</feature>
<dbReference type="EMBL" id="QWGB01000014">
    <property type="protein sequence ID" value="RIJ20619.1"/>
    <property type="molecule type" value="Genomic_DNA"/>
</dbReference>
<feature type="binding site" evidence="6">
    <location>
        <position position="157"/>
    </location>
    <ligand>
        <name>(6S)-NADPHX</name>
        <dbReference type="ChEBI" id="CHEBI:64076"/>
    </ligand>
</feature>
<dbReference type="Proteomes" id="UP000265431">
    <property type="component" value="Unassembled WGS sequence"/>
</dbReference>
<comment type="function">
    <text evidence="6">Catalyzes the dehydration of the S-form of NAD(P)HX at the expense of ADP, which is converted to AMP. Together with NAD(P)HX epimerase, which catalyzes the epimerization of the S- and R-forms, the enzyme allows the repair of both epimers of NAD(P)HX, a damaged form of NAD(P)H that is a result of enzymatic or heat-dependent hydration.</text>
</comment>
<evidence type="ECO:0000256" key="3">
    <source>
        <dbReference type="ARBA" id="ARBA00022857"/>
    </source>
</evidence>
<comment type="caution">
    <text evidence="8">The sequence shown here is derived from an EMBL/GenBank/DDBJ whole genome shotgun (WGS) entry which is preliminary data.</text>
</comment>
<dbReference type="Gene3D" id="3.40.1190.20">
    <property type="match status" value="1"/>
</dbReference>
<dbReference type="CDD" id="cd01171">
    <property type="entry name" value="YXKO-related"/>
    <property type="match status" value="1"/>
</dbReference>
<dbReference type="GO" id="GO:0046496">
    <property type="term" value="P:nicotinamide nucleotide metabolic process"/>
    <property type="evidence" value="ECO:0007669"/>
    <property type="project" value="UniProtKB-UniRule"/>
</dbReference>
<dbReference type="InterPro" id="IPR029056">
    <property type="entry name" value="Ribokinase-like"/>
</dbReference>
<keyword evidence="3 6" id="KW-0521">NADP</keyword>
<comment type="caution">
    <text evidence="6">Lacks conserved residue(s) required for the propagation of feature annotation.</text>
</comment>
<dbReference type="NCBIfam" id="TIGR00196">
    <property type="entry name" value="yjeF_cterm"/>
    <property type="match status" value="1"/>
</dbReference>
<evidence type="ECO:0000256" key="4">
    <source>
        <dbReference type="ARBA" id="ARBA00023027"/>
    </source>
</evidence>
<keyword evidence="4 6" id="KW-0520">NAD</keyword>
<evidence type="ECO:0000256" key="2">
    <source>
        <dbReference type="ARBA" id="ARBA00022840"/>
    </source>
</evidence>
<evidence type="ECO:0000256" key="1">
    <source>
        <dbReference type="ARBA" id="ARBA00022741"/>
    </source>
</evidence>
<dbReference type="EC" id="4.2.1.136" evidence="6"/>
<dbReference type="Pfam" id="PF01256">
    <property type="entry name" value="Carb_kinase"/>
    <property type="match status" value="1"/>
</dbReference>
<dbReference type="PROSITE" id="PS01050">
    <property type="entry name" value="YJEF_C_2"/>
    <property type="match status" value="1"/>
</dbReference>
<name>A0A399QSS8_9PROT</name>
<dbReference type="PROSITE" id="PS51383">
    <property type="entry name" value="YJEF_C_3"/>
    <property type="match status" value="1"/>
</dbReference>
<feature type="binding site" evidence="6">
    <location>
        <begin position="192"/>
        <end position="196"/>
    </location>
    <ligand>
        <name>AMP</name>
        <dbReference type="ChEBI" id="CHEBI:456215"/>
    </ligand>
</feature>
<organism evidence="8 9">
    <name type="scientific">Henriciella barbarensis</name>
    <dbReference type="NCBI Taxonomy" id="86342"/>
    <lineage>
        <taxon>Bacteria</taxon>
        <taxon>Pseudomonadati</taxon>
        <taxon>Pseudomonadota</taxon>
        <taxon>Alphaproteobacteria</taxon>
        <taxon>Hyphomonadales</taxon>
        <taxon>Hyphomonadaceae</taxon>
        <taxon>Henriciella</taxon>
    </lineage>
</organism>
<dbReference type="HAMAP" id="MF_01965">
    <property type="entry name" value="NADHX_dehydratase"/>
    <property type="match status" value="1"/>
</dbReference>
<comment type="similarity">
    <text evidence="6">Belongs to the NnrD/CARKD family.</text>
</comment>
<dbReference type="AlphaFoldDB" id="A0A399QSS8"/>
<keyword evidence="5 6" id="KW-0456">Lyase</keyword>
<dbReference type="RefSeq" id="WP_119380936.1">
    <property type="nucleotide sequence ID" value="NZ_QWGB01000014.1"/>
</dbReference>
<keyword evidence="1 6" id="KW-0547">Nucleotide-binding</keyword>